<gene>
    <name evidence="2" type="ORF">LSAT_V11C300130160</name>
</gene>
<protein>
    <submittedName>
        <fullName evidence="2">Uncharacterized protein</fullName>
    </submittedName>
</protein>
<accession>A0A9R1W847</accession>
<comment type="caution">
    <text evidence="2">The sequence shown here is derived from an EMBL/GenBank/DDBJ whole genome shotgun (WGS) entry which is preliminary data.</text>
</comment>
<evidence type="ECO:0000313" key="2">
    <source>
        <dbReference type="EMBL" id="KAJ0217830.1"/>
    </source>
</evidence>
<name>A0A9R1W847_LACSA</name>
<organism evidence="2 3">
    <name type="scientific">Lactuca sativa</name>
    <name type="common">Garden lettuce</name>
    <dbReference type="NCBI Taxonomy" id="4236"/>
    <lineage>
        <taxon>Eukaryota</taxon>
        <taxon>Viridiplantae</taxon>
        <taxon>Streptophyta</taxon>
        <taxon>Embryophyta</taxon>
        <taxon>Tracheophyta</taxon>
        <taxon>Spermatophyta</taxon>
        <taxon>Magnoliopsida</taxon>
        <taxon>eudicotyledons</taxon>
        <taxon>Gunneridae</taxon>
        <taxon>Pentapetalae</taxon>
        <taxon>asterids</taxon>
        <taxon>campanulids</taxon>
        <taxon>Asterales</taxon>
        <taxon>Asteraceae</taxon>
        <taxon>Cichorioideae</taxon>
        <taxon>Cichorieae</taxon>
        <taxon>Lactucinae</taxon>
        <taxon>Lactuca</taxon>
    </lineage>
</organism>
<dbReference type="Proteomes" id="UP000235145">
    <property type="component" value="Unassembled WGS sequence"/>
</dbReference>
<reference evidence="2 3" key="1">
    <citation type="journal article" date="2017" name="Nat. Commun.">
        <title>Genome assembly with in vitro proximity ligation data and whole-genome triplication in lettuce.</title>
        <authorList>
            <person name="Reyes-Chin-Wo S."/>
            <person name="Wang Z."/>
            <person name="Yang X."/>
            <person name="Kozik A."/>
            <person name="Arikit S."/>
            <person name="Song C."/>
            <person name="Xia L."/>
            <person name="Froenicke L."/>
            <person name="Lavelle D.O."/>
            <person name="Truco M.J."/>
            <person name="Xia R."/>
            <person name="Zhu S."/>
            <person name="Xu C."/>
            <person name="Xu H."/>
            <person name="Xu X."/>
            <person name="Cox K."/>
            <person name="Korf I."/>
            <person name="Meyers B.C."/>
            <person name="Michelmore R.W."/>
        </authorList>
    </citation>
    <scope>NUCLEOTIDE SEQUENCE [LARGE SCALE GENOMIC DNA]</scope>
    <source>
        <strain evidence="3">cv. Salinas</strain>
        <tissue evidence="2">Seedlings</tissue>
    </source>
</reference>
<dbReference type="AlphaFoldDB" id="A0A9R1W847"/>
<keyword evidence="3" id="KW-1185">Reference proteome</keyword>
<evidence type="ECO:0000256" key="1">
    <source>
        <dbReference type="SAM" id="MobiDB-lite"/>
    </source>
</evidence>
<proteinExistence type="predicted"/>
<sequence>MSMVKGTTTHTTQIEGEECKQANLKVLANAYLKQESTNSHYRHCHKECNDGSHDKHSKYSRHSSHRFLPFVKDETISHKMEVHAIEKPLNGRKKRKADTANTTRAKPKTLESA</sequence>
<dbReference type="EMBL" id="NBSK02000003">
    <property type="protein sequence ID" value="KAJ0217830.1"/>
    <property type="molecule type" value="Genomic_DNA"/>
</dbReference>
<feature type="region of interest" description="Disordered" evidence="1">
    <location>
        <begin position="88"/>
        <end position="113"/>
    </location>
</feature>
<evidence type="ECO:0000313" key="3">
    <source>
        <dbReference type="Proteomes" id="UP000235145"/>
    </source>
</evidence>